<keyword evidence="5 20" id="KW-0285">Flavoprotein</keyword>
<comment type="similarity">
    <text evidence="4 20 21">Belongs to the FMO family.</text>
</comment>
<reference evidence="22" key="1">
    <citation type="submission" date="2025-08" db="UniProtKB">
        <authorList>
            <consortium name="Ensembl"/>
        </authorList>
    </citation>
    <scope>IDENTIFICATION</scope>
</reference>
<dbReference type="Proteomes" id="UP000694545">
    <property type="component" value="Unplaced"/>
</dbReference>
<evidence type="ECO:0000256" key="3">
    <source>
        <dbReference type="ARBA" id="ARBA00005465"/>
    </source>
</evidence>
<evidence type="ECO:0000313" key="23">
    <source>
        <dbReference type="Proteomes" id="UP000694545"/>
    </source>
</evidence>
<dbReference type="PANTHER" id="PTHR23023">
    <property type="entry name" value="DIMETHYLANILINE MONOOXYGENASE"/>
    <property type="match status" value="1"/>
</dbReference>
<organism evidence="22 23">
    <name type="scientific">Varanus komodoensis</name>
    <name type="common">Komodo dragon</name>
    <dbReference type="NCBI Taxonomy" id="61221"/>
    <lineage>
        <taxon>Eukaryota</taxon>
        <taxon>Metazoa</taxon>
        <taxon>Chordata</taxon>
        <taxon>Craniata</taxon>
        <taxon>Vertebrata</taxon>
        <taxon>Euteleostomi</taxon>
        <taxon>Lepidosauria</taxon>
        <taxon>Squamata</taxon>
        <taxon>Bifurcata</taxon>
        <taxon>Unidentata</taxon>
        <taxon>Episquamata</taxon>
        <taxon>Toxicofera</taxon>
        <taxon>Anguimorpha</taxon>
        <taxon>Paleoanguimorpha</taxon>
        <taxon>Varanoidea</taxon>
        <taxon>Varanidae</taxon>
        <taxon>Varanus</taxon>
    </lineage>
</organism>
<comment type="catalytic activity">
    <reaction evidence="17">
        <text>hypotaurine + NADPH + O2 + H(+) = taurine + NADP(+) + H2O</text>
        <dbReference type="Rhea" id="RHEA:69819"/>
        <dbReference type="ChEBI" id="CHEBI:15377"/>
        <dbReference type="ChEBI" id="CHEBI:15378"/>
        <dbReference type="ChEBI" id="CHEBI:15379"/>
        <dbReference type="ChEBI" id="CHEBI:57783"/>
        <dbReference type="ChEBI" id="CHEBI:57853"/>
        <dbReference type="ChEBI" id="CHEBI:58349"/>
        <dbReference type="ChEBI" id="CHEBI:507393"/>
        <dbReference type="EC" id="1.14.13.8"/>
    </reaction>
    <physiologicalReaction direction="left-to-right" evidence="17">
        <dbReference type="Rhea" id="RHEA:69820"/>
    </physiologicalReaction>
</comment>
<evidence type="ECO:0000256" key="9">
    <source>
        <dbReference type="ARBA" id="ARBA00022857"/>
    </source>
</evidence>
<evidence type="ECO:0000256" key="5">
    <source>
        <dbReference type="ARBA" id="ARBA00022630"/>
    </source>
</evidence>
<evidence type="ECO:0000256" key="11">
    <source>
        <dbReference type="ARBA" id="ARBA00023002"/>
    </source>
</evidence>
<evidence type="ECO:0000256" key="15">
    <source>
        <dbReference type="ARBA" id="ARBA00045957"/>
    </source>
</evidence>
<keyword evidence="6" id="KW-0812">Transmembrane</keyword>
<evidence type="ECO:0000256" key="21">
    <source>
        <dbReference type="RuleBase" id="RU361177"/>
    </source>
</evidence>
<dbReference type="InterPro" id="IPR036188">
    <property type="entry name" value="FAD/NAD-bd_sf"/>
</dbReference>
<dbReference type="InterPro" id="IPR050346">
    <property type="entry name" value="FMO-like"/>
</dbReference>
<dbReference type="InterPro" id="IPR000960">
    <property type="entry name" value="Flavin_mOase"/>
</dbReference>
<keyword evidence="8 20" id="KW-0274">FAD</keyword>
<evidence type="ECO:0000256" key="8">
    <source>
        <dbReference type="ARBA" id="ARBA00022827"/>
    </source>
</evidence>
<dbReference type="GO" id="GO:0050661">
    <property type="term" value="F:NADP binding"/>
    <property type="evidence" value="ECO:0007669"/>
    <property type="project" value="InterPro"/>
</dbReference>
<dbReference type="GO" id="GO:0034899">
    <property type="term" value="F:trimethylamine monooxygenase activity"/>
    <property type="evidence" value="ECO:0007669"/>
    <property type="project" value="UniProtKB-EC"/>
</dbReference>
<comment type="function">
    <text evidence="15">Broad spectrum monooxygenase that catalyzes the oxygenation of a wide variety of nitrogen- and sulfur-containing compounds including xenobiotics. Catalyzes the S-oxygenation of hypotaurine to produce taurine, an organic osmolyte involved in cell volume regulation as well as a variety of cytoprotective and developmental processes. In vitro, catalyzes the N-oxygenation of trimethylamine (TMA) to produce trimethylamine N-oxide (TMAO) and could therefore participate to the detoxification of this compound that is generated by the action of gut microbiota from dietary precursors such as choline, choline containing compounds, betaine or L-carnitine.</text>
</comment>
<dbReference type="Gene3D" id="3.50.50.60">
    <property type="entry name" value="FAD/NAD(P)-binding domain"/>
    <property type="match status" value="3"/>
</dbReference>
<dbReference type="RefSeq" id="XP_044295339.1">
    <property type="nucleotide sequence ID" value="XM_044439404.1"/>
</dbReference>
<dbReference type="OMA" id="HYLKVWG"/>
<dbReference type="SUPFAM" id="SSF51905">
    <property type="entry name" value="FAD/NAD(P)-binding domain"/>
    <property type="match status" value="2"/>
</dbReference>
<dbReference type="EC" id="1.-.-.-" evidence="21"/>
<dbReference type="PRINTS" id="PR01121">
    <property type="entry name" value="FMOXYGENASE1"/>
</dbReference>
<evidence type="ECO:0000256" key="2">
    <source>
        <dbReference type="ARBA" id="ARBA00004389"/>
    </source>
</evidence>
<dbReference type="GeneID" id="123028000"/>
<dbReference type="PRINTS" id="PR00370">
    <property type="entry name" value="FMOXYGENASE"/>
</dbReference>
<evidence type="ECO:0000256" key="19">
    <source>
        <dbReference type="ARBA" id="ARBA00049443"/>
    </source>
</evidence>
<reference evidence="22" key="2">
    <citation type="submission" date="2025-09" db="UniProtKB">
        <authorList>
            <consortium name="Ensembl"/>
        </authorList>
    </citation>
    <scope>IDENTIFICATION</scope>
</reference>
<evidence type="ECO:0000256" key="16">
    <source>
        <dbReference type="ARBA" id="ARBA00047338"/>
    </source>
</evidence>
<dbReference type="PIRSF" id="PIRSF000332">
    <property type="entry name" value="FMO"/>
    <property type="match status" value="1"/>
</dbReference>
<protein>
    <recommendedName>
        <fullName evidence="21">Flavin-containing monooxygenase</fullName>
        <ecNumber evidence="21">1.-.-.-</ecNumber>
    </recommendedName>
</protein>
<comment type="catalytic activity">
    <reaction evidence="16">
        <text>hypotaurine + NADH + O2 + H(+) = taurine + NAD(+) + H2O</text>
        <dbReference type="Rhea" id="RHEA:74111"/>
        <dbReference type="ChEBI" id="CHEBI:15377"/>
        <dbReference type="ChEBI" id="CHEBI:15378"/>
        <dbReference type="ChEBI" id="CHEBI:15379"/>
        <dbReference type="ChEBI" id="CHEBI:57540"/>
        <dbReference type="ChEBI" id="CHEBI:57853"/>
        <dbReference type="ChEBI" id="CHEBI:57945"/>
        <dbReference type="ChEBI" id="CHEBI:507393"/>
        <dbReference type="EC" id="1.14.13.8"/>
    </reaction>
    <physiologicalReaction direction="left-to-right" evidence="16">
        <dbReference type="Rhea" id="RHEA:74112"/>
    </physiologicalReaction>
</comment>
<gene>
    <name evidence="22" type="primary">LOC123028000</name>
</gene>
<comment type="catalytic activity">
    <reaction evidence="19">
        <text>N,N-dimethylaniline + NADPH + O2 + H(+) = N,N-dimethylaniline N-oxide + NADP(+) + H2O</text>
        <dbReference type="Rhea" id="RHEA:24468"/>
        <dbReference type="ChEBI" id="CHEBI:15377"/>
        <dbReference type="ChEBI" id="CHEBI:15378"/>
        <dbReference type="ChEBI" id="CHEBI:15379"/>
        <dbReference type="ChEBI" id="CHEBI:16269"/>
        <dbReference type="ChEBI" id="CHEBI:17735"/>
        <dbReference type="ChEBI" id="CHEBI:57783"/>
        <dbReference type="ChEBI" id="CHEBI:58349"/>
        <dbReference type="EC" id="1.14.13.8"/>
    </reaction>
    <physiologicalReaction direction="left-to-right" evidence="19">
        <dbReference type="Rhea" id="RHEA:24469"/>
    </physiologicalReaction>
</comment>
<comment type="catalytic activity">
    <reaction evidence="18">
        <text>trimethylamine + NADPH + O2 = trimethylamine N-oxide + NADP(+) + H2O</text>
        <dbReference type="Rhea" id="RHEA:31979"/>
        <dbReference type="ChEBI" id="CHEBI:15377"/>
        <dbReference type="ChEBI" id="CHEBI:15379"/>
        <dbReference type="ChEBI" id="CHEBI:15724"/>
        <dbReference type="ChEBI" id="CHEBI:57783"/>
        <dbReference type="ChEBI" id="CHEBI:58349"/>
        <dbReference type="ChEBI" id="CHEBI:58389"/>
        <dbReference type="EC" id="1.14.13.148"/>
    </reaction>
    <physiologicalReaction direction="left-to-right" evidence="18">
        <dbReference type="Rhea" id="RHEA:31980"/>
    </physiologicalReaction>
</comment>
<evidence type="ECO:0000313" key="22">
    <source>
        <dbReference type="Ensembl" id="ENSVKKP00000019519.1"/>
    </source>
</evidence>
<evidence type="ECO:0000256" key="12">
    <source>
        <dbReference type="ARBA" id="ARBA00023033"/>
    </source>
</evidence>
<name>A0A8D2LCB9_VARKO</name>
<comment type="cofactor">
    <cofactor evidence="1 20 21">
        <name>FAD</name>
        <dbReference type="ChEBI" id="CHEBI:57692"/>
    </cofactor>
</comment>
<accession>A0A8D2LCB9</accession>
<keyword evidence="10" id="KW-1133">Transmembrane helix</keyword>
<dbReference type="Pfam" id="PF00743">
    <property type="entry name" value="FMO-like"/>
    <property type="match status" value="1"/>
</dbReference>
<keyword evidence="23" id="KW-1185">Reference proteome</keyword>
<keyword evidence="12 20" id="KW-0503">Monooxygenase</keyword>
<evidence type="ECO:0000256" key="7">
    <source>
        <dbReference type="ARBA" id="ARBA00022824"/>
    </source>
</evidence>
<keyword evidence="11 20" id="KW-0560">Oxidoreductase</keyword>
<keyword evidence="7 20" id="KW-0256">Endoplasmic reticulum</keyword>
<dbReference type="OrthoDB" id="66881at2759"/>
<evidence type="ECO:0000256" key="10">
    <source>
        <dbReference type="ARBA" id="ARBA00022989"/>
    </source>
</evidence>
<comment type="similarity">
    <text evidence="3">Belongs to the flavin monoamine oxidase family. FIG1 subfamily.</text>
</comment>
<evidence type="ECO:0000256" key="6">
    <source>
        <dbReference type="ARBA" id="ARBA00022692"/>
    </source>
</evidence>
<evidence type="ECO:0000256" key="14">
    <source>
        <dbReference type="ARBA" id="ARBA00023180"/>
    </source>
</evidence>
<proteinExistence type="inferred from homology"/>
<dbReference type="KEGG" id="vko:123028000"/>
<dbReference type="InterPro" id="IPR002253">
    <property type="entry name" value="Flavin_mOase_1"/>
</dbReference>
<evidence type="ECO:0000256" key="17">
    <source>
        <dbReference type="ARBA" id="ARBA00048041"/>
    </source>
</evidence>
<sequence length="543" mass="61017">MVRRVAVVGAGVSGLASVKCCLDEGLEPTCFERSDGIGGVWRFTEIPEKGRTSVYRSVITNTSKEMTCFSDFPFPEDWPNYMHHSSLLQYLKDYAEQFHLLDHIHFQTTVCSIRKHPDFTATGQWLVCTETNGLLESAVFDAVMVCSGRYKDLNFPLGSFPGIENFKGRYMHSWEYRDPKGTEGKNVLVIGAGNTGGDVAVELSHTAAKVFLSTRTGTWVLSRISRAGWPFDMAFSTRLSGIIQKLLPAELILKRMLPRICNRWFNHENYGLVPSQRPWLSVIVNDELPSCILRGAVVVKPNVRRFTEAAAIFEDGTVEENIDLVVFATGYAASFPFLEESVHDVCKRSVSLYKQVFPPQLERPTLAFIGFIAVTGSILPAAELQARWVTRVFNGSNKLPTVKKMMRAVAKQEKELLKKNIPSDKARSGYVVYMDDIASCFGVKPNMTLLFLSDPKLALSVLFGPCTSYQYRLNGPGKWHKAREKILTQWDRVLKPLKTRVVDASPRHPKAPCWLKVLAWSVFLGTAMLIFKCPSASWLPRIK</sequence>
<dbReference type="GO" id="GO:0004499">
    <property type="term" value="F:N,N-dimethylaniline monooxygenase activity"/>
    <property type="evidence" value="ECO:0007669"/>
    <property type="project" value="UniProtKB-UniRule"/>
</dbReference>
<keyword evidence="13 20" id="KW-0472">Membrane</keyword>
<evidence type="ECO:0000256" key="1">
    <source>
        <dbReference type="ARBA" id="ARBA00001974"/>
    </source>
</evidence>
<dbReference type="FunFam" id="3.50.50.60:FF:000159">
    <property type="entry name" value="Dimethylaniline monooxygenase [N-oxide-forming]"/>
    <property type="match status" value="1"/>
</dbReference>
<evidence type="ECO:0000256" key="18">
    <source>
        <dbReference type="ARBA" id="ARBA00048088"/>
    </source>
</evidence>
<dbReference type="GO" id="GO:0005789">
    <property type="term" value="C:endoplasmic reticulum membrane"/>
    <property type="evidence" value="ECO:0007669"/>
    <property type="project" value="UniProtKB-SubCell"/>
</dbReference>
<dbReference type="InterPro" id="IPR020946">
    <property type="entry name" value="Flavin_mOase-like"/>
</dbReference>
<evidence type="ECO:0000256" key="4">
    <source>
        <dbReference type="ARBA" id="ARBA00009183"/>
    </source>
</evidence>
<comment type="subcellular location">
    <subcellularLocation>
        <location evidence="2">Endoplasmic reticulum membrane</location>
        <topology evidence="2">Single-pass membrane protein</topology>
    </subcellularLocation>
</comment>
<dbReference type="AlphaFoldDB" id="A0A8D2LCB9"/>
<keyword evidence="14" id="KW-0325">Glycoprotein</keyword>
<keyword evidence="9 20" id="KW-0521">NADP</keyword>
<evidence type="ECO:0000256" key="13">
    <source>
        <dbReference type="ARBA" id="ARBA00023136"/>
    </source>
</evidence>
<evidence type="ECO:0000256" key="20">
    <source>
        <dbReference type="PIRNR" id="PIRNR000332"/>
    </source>
</evidence>
<dbReference type="GO" id="GO:0050660">
    <property type="term" value="F:flavin adenine dinucleotide binding"/>
    <property type="evidence" value="ECO:0007669"/>
    <property type="project" value="InterPro"/>
</dbReference>
<dbReference type="Ensembl" id="ENSVKKT00000020000.1">
    <property type="protein sequence ID" value="ENSVKKP00000019519.1"/>
    <property type="gene ID" value="ENSVKKG00000013226.1"/>
</dbReference>